<sequence>MNRRILGALIIVYSIVAFSCQPKSEYQKLVDKELSRNIRLDSLFLGISFDMPKKEFFAHCWELNNQRVLVNGAGELSIKYDPSDYFKHPTNMSFYPKYVNDRIVTMPVEFQYKNWALWNEEASVEVLIEDVQKVFLEWYGGNDFTEIVNKDETLRVWVKVDGNRQIRLYKKNVSTVRVEISDLTELNRLKEQAA</sequence>
<dbReference type="OrthoDB" id="966030at2"/>
<dbReference type="GeneID" id="99985569"/>
<organism evidence="1 2">
    <name type="scientific">Roseivirga pacifica</name>
    <dbReference type="NCBI Taxonomy" id="1267423"/>
    <lineage>
        <taxon>Bacteria</taxon>
        <taxon>Pseudomonadati</taxon>
        <taxon>Bacteroidota</taxon>
        <taxon>Cytophagia</taxon>
        <taxon>Cytophagales</taxon>
        <taxon>Roseivirgaceae</taxon>
        <taxon>Roseivirga</taxon>
    </lineage>
</organism>
<accession>A0A1I0MZV4</accession>
<evidence type="ECO:0000313" key="2">
    <source>
        <dbReference type="Proteomes" id="UP000199437"/>
    </source>
</evidence>
<keyword evidence="2" id="KW-1185">Reference proteome</keyword>
<proteinExistence type="predicted"/>
<dbReference type="Proteomes" id="UP000199437">
    <property type="component" value="Unassembled WGS sequence"/>
</dbReference>
<reference evidence="2" key="1">
    <citation type="submission" date="2016-10" db="EMBL/GenBank/DDBJ databases">
        <authorList>
            <person name="Varghese N."/>
            <person name="Submissions S."/>
        </authorList>
    </citation>
    <scope>NUCLEOTIDE SEQUENCE [LARGE SCALE GENOMIC DNA]</scope>
    <source>
        <strain evidence="2">CGMCC 1.12402</strain>
    </source>
</reference>
<protein>
    <submittedName>
        <fullName evidence="1">Uncharacterized protein</fullName>
    </submittedName>
</protein>
<evidence type="ECO:0000313" key="1">
    <source>
        <dbReference type="EMBL" id="SEV94350.1"/>
    </source>
</evidence>
<dbReference type="EMBL" id="FOIR01000001">
    <property type="protein sequence ID" value="SEV94350.1"/>
    <property type="molecule type" value="Genomic_DNA"/>
</dbReference>
<dbReference type="STRING" id="1267423.SAMN05216290_0831"/>
<dbReference type="PROSITE" id="PS51257">
    <property type="entry name" value="PROKAR_LIPOPROTEIN"/>
    <property type="match status" value="1"/>
</dbReference>
<dbReference type="AlphaFoldDB" id="A0A1I0MZV4"/>
<dbReference type="RefSeq" id="WP_090257156.1">
    <property type="nucleotide sequence ID" value="NZ_FOIR01000001.1"/>
</dbReference>
<gene>
    <name evidence="1" type="ORF">SAMN05216290_0831</name>
</gene>
<name>A0A1I0MZV4_9BACT</name>